<evidence type="ECO:0000256" key="2">
    <source>
        <dbReference type="SAM" id="MobiDB-lite"/>
    </source>
</evidence>
<evidence type="ECO:0000256" key="1">
    <source>
        <dbReference type="SAM" id="Coils"/>
    </source>
</evidence>
<feature type="compositionally biased region" description="Pro residues" evidence="2">
    <location>
        <begin position="1"/>
        <end position="15"/>
    </location>
</feature>
<sequence>MASTQAPPPHRPPSPTELSYTNLVKLAPPTARKSERSVANDGGAVDAVDASVSVMMPPSASLTPMPSAAVNEMTSAITTGQVGSRIAHGSSRLVNSTPAVPTAVSFQNQYQTPHYRTSNTTNTMPMSAPNPALTSTHASSTQFPYPKLPHTVNIGKHKHQSHHFSNDNFSEERVEERVANLALRLQSMEIPHTNNINAATPNNSQLMQSSQRIQEINQFIETMRGMQSVISRTSDEQQRVKKSRALNALLNMFESIMEERMSREDGDNGEYLENKVQHLEQRVKQVESENEQLQYLCGGKDDQLKFVQQQMQNLQHEMQQLAAENNQLKEELAHSQDQCHQERLRAQDAEQVAIESENVRDGLLSNYGRLTEENVELERAMEIVNSEKQTLERELGYQKDEVMQLKEQCEAFTHQLQQKDLNMAEMETKFESIISQLSTHRQSLQYVTTNRQRLRDELHASQRNANSATEQLIALRNKYTQLQRETDSKRRNQLTNESDKGNLQIQLQEEQQKRRELDGVVSQSKAKEVAANEQIRKLARVNAELKTRVNELTARLENPLELSATMSNGIVGGVAINACVDCDFASMVIHNTPLPSASSNATEKVVYDEAKEIEDKPSLLDYLP</sequence>
<proteinExistence type="predicted"/>
<keyword evidence="4" id="KW-1185">Reference proteome</keyword>
<accession>B8CB53</accession>
<dbReference type="RefSeq" id="XP_002293333.1">
    <property type="nucleotide sequence ID" value="XM_002293297.1"/>
</dbReference>
<dbReference type="GeneID" id="7445721"/>
<dbReference type="InParanoid" id="B8CB53"/>
<organism evidence="3 4">
    <name type="scientific">Thalassiosira pseudonana</name>
    <name type="common">Marine diatom</name>
    <name type="synonym">Cyclotella nana</name>
    <dbReference type="NCBI Taxonomy" id="35128"/>
    <lineage>
        <taxon>Eukaryota</taxon>
        <taxon>Sar</taxon>
        <taxon>Stramenopiles</taxon>
        <taxon>Ochrophyta</taxon>
        <taxon>Bacillariophyta</taxon>
        <taxon>Coscinodiscophyceae</taxon>
        <taxon>Thalassiosirophycidae</taxon>
        <taxon>Thalassiosirales</taxon>
        <taxon>Thalassiosiraceae</taxon>
        <taxon>Thalassiosira</taxon>
    </lineage>
</organism>
<dbReference type="PaxDb" id="35128-Thaps9374"/>
<dbReference type="Proteomes" id="UP000001449">
    <property type="component" value="Chromosome 13"/>
</dbReference>
<gene>
    <name evidence="3" type="ORF">THAPSDRAFT_9374</name>
</gene>
<reference evidence="3 4" key="1">
    <citation type="journal article" date="2004" name="Science">
        <title>The genome of the diatom Thalassiosira pseudonana: ecology, evolution, and metabolism.</title>
        <authorList>
            <person name="Armbrust E.V."/>
            <person name="Berges J.A."/>
            <person name="Bowler C."/>
            <person name="Green B.R."/>
            <person name="Martinez D."/>
            <person name="Putnam N.H."/>
            <person name="Zhou S."/>
            <person name="Allen A.E."/>
            <person name="Apt K.E."/>
            <person name="Bechner M."/>
            <person name="Brzezinski M.A."/>
            <person name="Chaal B.K."/>
            <person name="Chiovitti A."/>
            <person name="Davis A.K."/>
            <person name="Demarest M.S."/>
            <person name="Detter J.C."/>
            <person name="Glavina T."/>
            <person name="Goodstein D."/>
            <person name="Hadi M.Z."/>
            <person name="Hellsten U."/>
            <person name="Hildebrand M."/>
            <person name="Jenkins B.D."/>
            <person name="Jurka J."/>
            <person name="Kapitonov V.V."/>
            <person name="Kroger N."/>
            <person name="Lau W.W."/>
            <person name="Lane T.W."/>
            <person name="Larimer F.W."/>
            <person name="Lippmeier J.C."/>
            <person name="Lucas S."/>
            <person name="Medina M."/>
            <person name="Montsant A."/>
            <person name="Obornik M."/>
            <person name="Parker M.S."/>
            <person name="Palenik B."/>
            <person name="Pazour G.J."/>
            <person name="Richardson P.M."/>
            <person name="Rynearson T.A."/>
            <person name="Saito M.A."/>
            <person name="Schwartz D.C."/>
            <person name="Thamatrakoln K."/>
            <person name="Valentin K."/>
            <person name="Vardi A."/>
            <person name="Wilkerson F.P."/>
            <person name="Rokhsar D.S."/>
        </authorList>
    </citation>
    <scope>NUCLEOTIDE SEQUENCE [LARGE SCALE GENOMIC DNA]</scope>
    <source>
        <strain evidence="3 4">CCMP1335</strain>
    </source>
</reference>
<protein>
    <submittedName>
        <fullName evidence="3">Uncharacterized protein</fullName>
    </submittedName>
</protein>
<dbReference type="KEGG" id="tps:THAPSDRAFT_9374"/>
<dbReference type="AlphaFoldDB" id="B8CB53"/>
<feature type="region of interest" description="Disordered" evidence="2">
    <location>
        <begin position="482"/>
        <end position="501"/>
    </location>
</feature>
<name>B8CB53_THAPS</name>
<reference evidence="3 4" key="2">
    <citation type="journal article" date="2008" name="Nature">
        <title>The Phaeodactylum genome reveals the evolutionary history of diatom genomes.</title>
        <authorList>
            <person name="Bowler C."/>
            <person name="Allen A.E."/>
            <person name="Badger J.H."/>
            <person name="Grimwood J."/>
            <person name="Jabbari K."/>
            <person name="Kuo A."/>
            <person name="Maheswari U."/>
            <person name="Martens C."/>
            <person name="Maumus F."/>
            <person name="Otillar R.P."/>
            <person name="Rayko E."/>
            <person name="Salamov A."/>
            <person name="Vandepoele K."/>
            <person name="Beszteri B."/>
            <person name="Gruber A."/>
            <person name="Heijde M."/>
            <person name="Katinka M."/>
            <person name="Mock T."/>
            <person name="Valentin K."/>
            <person name="Verret F."/>
            <person name="Berges J.A."/>
            <person name="Brownlee C."/>
            <person name="Cadoret J.P."/>
            <person name="Chiovitti A."/>
            <person name="Choi C.J."/>
            <person name="Coesel S."/>
            <person name="De Martino A."/>
            <person name="Detter J.C."/>
            <person name="Durkin C."/>
            <person name="Falciatore A."/>
            <person name="Fournet J."/>
            <person name="Haruta M."/>
            <person name="Huysman M.J."/>
            <person name="Jenkins B.D."/>
            <person name="Jiroutova K."/>
            <person name="Jorgensen R.E."/>
            <person name="Joubert Y."/>
            <person name="Kaplan A."/>
            <person name="Kroger N."/>
            <person name="Kroth P.G."/>
            <person name="La Roche J."/>
            <person name="Lindquist E."/>
            <person name="Lommer M."/>
            <person name="Martin-Jezequel V."/>
            <person name="Lopez P.J."/>
            <person name="Lucas S."/>
            <person name="Mangogna M."/>
            <person name="McGinnis K."/>
            <person name="Medlin L.K."/>
            <person name="Montsant A."/>
            <person name="Oudot-Le Secq M.P."/>
            <person name="Napoli C."/>
            <person name="Obornik M."/>
            <person name="Parker M.S."/>
            <person name="Petit J.L."/>
            <person name="Porcel B.M."/>
            <person name="Poulsen N."/>
            <person name="Robison M."/>
            <person name="Rychlewski L."/>
            <person name="Rynearson T.A."/>
            <person name="Schmutz J."/>
            <person name="Shapiro H."/>
            <person name="Siaut M."/>
            <person name="Stanley M."/>
            <person name="Sussman M.R."/>
            <person name="Taylor A.R."/>
            <person name="Vardi A."/>
            <person name="von Dassow P."/>
            <person name="Vyverman W."/>
            <person name="Willis A."/>
            <person name="Wyrwicz L.S."/>
            <person name="Rokhsar D.S."/>
            <person name="Weissenbach J."/>
            <person name="Armbrust E.V."/>
            <person name="Green B.R."/>
            <person name="Van de Peer Y."/>
            <person name="Grigoriev I.V."/>
        </authorList>
    </citation>
    <scope>NUCLEOTIDE SEQUENCE [LARGE SCALE GENOMIC DNA]</scope>
    <source>
        <strain evidence="3 4">CCMP1335</strain>
    </source>
</reference>
<feature type="region of interest" description="Disordered" evidence="2">
    <location>
        <begin position="1"/>
        <end position="21"/>
    </location>
</feature>
<evidence type="ECO:0000313" key="4">
    <source>
        <dbReference type="Proteomes" id="UP000001449"/>
    </source>
</evidence>
<evidence type="ECO:0000313" key="3">
    <source>
        <dbReference type="EMBL" id="EED89069.1"/>
    </source>
</evidence>
<feature type="coiled-coil region" evidence="1">
    <location>
        <begin position="269"/>
        <end position="408"/>
    </location>
</feature>
<dbReference type="OMA" id="QCEAFTH"/>
<keyword evidence="1" id="KW-0175">Coiled coil</keyword>
<dbReference type="HOGENOM" id="CLU_438401_0_0_1"/>
<dbReference type="eggNOG" id="ENOG502QY9A">
    <property type="taxonomic scope" value="Eukaryota"/>
</dbReference>
<dbReference type="EMBL" id="CM000648">
    <property type="protein sequence ID" value="EED89069.1"/>
    <property type="molecule type" value="Genomic_DNA"/>
</dbReference>